<evidence type="ECO:0000313" key="2">
    <source>
        <dbReference type="Proteomes" id="UP000593836"/>
    </source>
</evidence>
<organism evidence="1 2">
    <name type="scientific">Candidatus Sulfurimonas marisnigri</name>
    <dbReference type="NCBI Taxonomy" id="2740405"/>
    <lineage>
        <taxon>Bacteria</taxon>
        <taxon>Pseudomonadati</taxon>
        <taxon>Campylobacterota</taxon>
        <taxon>Epsilonproteobacteria</taxon>
        <taxon>Campylobacterales</taxon>
        <taxon>Sulfurimonadaceae</taxon>
        <taxon>Sulfurimonas</taxon>
    </lineage>
</organism>
<dbReference type="Proteomes" id="UP000593836">
    <property type="component" value="Chromosome"/>
</dbReference>
<dbReference type="AlphaFoldDB" id="A0A7S7M2G5"/>
<sequence length="168" mass="19717">MNVNNSFVYPEKHFEIVKNLLNGKFILHNEELFEVISDNLEFYIDFFQKSYDYELVKNTEIIYVISSITSEKFSRNIMLVLAVISWEFNREGKNIYTELDNKHTIRSIEELIKKSSFKDSCRGINIDKLFKDAASRNLVLILDNEKSIKFTNAINIFLEAAKEIAELE</sequence>
<dbReference type="KEGG" id="smas:HUE87_05680"/>
<dbReference type="RefSeq" id="WP_194367753.1">
    <property type="nucleotide sequence ID" value="NZ_CP054493.1"/>
</dbReference>
<reference evidence="1 2" key="1">
    <citation type="submission" date="2020-05" db="EMBL/GenBank/DDBJ databases">
        <title>Sulfurimonas marisnigri, sp. nov., and Sulfurimonas baltica, sp. nov., manganese oxide reducing chemolithoautotrophs of the class Epsilonproteobacteria isolated from the pelagic redoxclines of the Black and Baltic Seas and emended description of the genus Sulfurimonas.</title>
        <authorList>
            <person name="Henkel J.V."/>
            <person name="Laudan C."/>
            <person name="Werner J."/>
            <person name="Neu T."/>
            <person name="Plewe S."/>
            <person name="Sproer C."/>
            <person name="Bunk B."/>
            <person name="Schulz-Vogt H.N."/>
        </authorList>
    </citation>
    <scope>NUCLEOTIDE SEQUENCE [LARGE SCALE GENOMIC DNA]</scope>
    <source>
        <strain evidence="1 2">SoZ1</strain>
    </source>
</reference>
<keyword evidence="2" id="KW-1185">Reference proteome</keyword>
<evidence type="ECO:0000313" key="1">
    <source>
        <dbReference type="EMBL" id="QOY55715.1"/>
    </source>
</evidence>
<dbReference type="Pfam" id="PF21980">
    <property type="entry name" value="MksE"/>
    <property type="match status" value="1"/>
</dbReference>
<dbReference type="EMBL" id="CP054493">
    <property type="protein sequence ID" value="QOY55715.1"/>
    <property type="molecule type" value="Genomic_DNA"/>
</dbReference>
<gene>
    <name evidence="1" type="ORF">HUE87_05680</name>
</gene>
<proteinExistence type="predicted"/>
<name>A0A7S7M2G5_9BACT</name>
<protein>
    <submittedName>
        <fullName evidence="1">Uncharacterized protein</fullName>
    </submittedName>
</protein>
<dbReference type="InterPro" id="IPR053841">
    <property type="entry name" value="MksE"/>
</dbReference>
<accession>A0A7S7M2G5</accession>